<dbReference type="Gene3D" id="3.30.420.10">
    <property type="entry name" value="Ribonuclease H-like superfamily/Ribonuclease H"/>
    <property type="match status" value="1"/>
</dbReference>
<dbReference type="AlphaFoldDB" id="A0AAV4ITF9"/>
<keyword evidence="2" id="KW-1185">Reference proteome</keyword>
<dbReference type="PANTHER" id="PTHR46060">
    <property type="entry name" value="MARINER MOS1 TRANSPOSASE-LIKE PROTEIN"/>
    <property type="match status" value="1"/>
</dbReference>
<dbReference type="Pfam" id="PF01359">
    <property type="entry name" value="Transposase_1"/>
    <property type="match status" value="1"/>
</dbReference>
<comment type="caution">
    <text evidence="1">The sequence shown here is derived from an EMBL/GenBank/DDBJ whole genome shotgun (WGS) entry which is preliminary data.</text>
</comment>
<protein>
    <submittedName>
        <fullName evidence="1">Histone-lysine N-methyltransferase SETMAR</fullName>
    </submittedName>
</protein>
<sequence length="128" mass="14886">MKVQRKGMRTQLIERYNAEGEAFLQRILTGGESWVHHYDPQSKAPSIEYRHKTSPSPRKFKVVASARKVLFTVFWDMEGVVLMEFLEQGQTANSERYILRIRDLKLRLRRFCNTTMHAGTPVAKLSTS</sequence>
<proteinExistence type="predicted"/>
<dbReference type="InterPro" id="IPR036397">
    <property type="entry name" value="RNaseH_sf"/>
</dbReference>
<dbReference type="GO" id="GO:0003676">
    <property type="term" value="F:nucleic acid binding"/>
    <property type="evidence" value="ECO:0007669"/>
    <property type="project" value="InterPro"/>
</dbReference>
<evidence type="ECO:0000313" key="2">
    <source>
        <dbReference type="Proteomes" id="UP000762676"/>
    </source>
</evidence>
<dbReference type="EMBL" id="BMAT01002771">
    <property type="protein sequence ID" value="GFS13471.1"/>
    <property type="molecule type" value="Genomic_DNA"/>
</dbReference>
<dbReference type="InterPro" id="IPR001888">
    <property type="entry name" value="Transposase_1"/>
</dbReference>
<gene>
    <name evidence="1" type="ORF">ElyMa_001397300</name>
</gene>
<dbReference type="InterPro" id="IPR052709">
    <property type="entry name" value="Transposase-MT_Hybrid"/>
</dbReference>
<dbReference type="Proteomes" id="UP000762676">
    <property type="component" value="Unassembled WGS sequence"/>
</dbReference>
<reference evidence="1 2" key="1">
    <citation type="journal article" date="2021" name="Elife">
        <title>Chloroplast acquisition without the gene transfer in kleptoplastic sea slugs, Plakobranchus ocellatus.</title>
        <authorList>
            <person name="Maeda T."/>
            <person name="Takahashi S."/>
            <person name="Yoshida T."/>
            <person name="Shimamura S."/>
            <person name="Takaki Y."/>
            <person name="Nagai Y."/>
            <person name="Toyoda A."/>
            <person name="Suzuki Y."/>
            <person name="Arimoto A."/>
            <person name="Ishii H."/>
            <person name="Satoh N."/>
            <person name="Nishiyama T."/>
            <person name="Hasebe M."/>
            <person name="Maruyama T."/>
            <person name="Minagawa J."/>
            <person name="Obokata J."/>
            <person name="Shigenobu S."/>
        </authorList>
    </citation>
    <scope>NUCLEOTIDE SEQUENCE [LARGE SCALE GENOMIC DNA]</scope>
</reference>
<evidence type="ECO:0000313" key="1">
    <source>
        <dbReference type="EMBL" id="GFS13471.1"/>
    </source>
</evidence>
<dbReference type="PANTHER" id="PTHR46060:SF1">
    <property type="entry name" value="MARINER MOS1 TRANSPOSASE-LIKE PROTEIN"/>
    <property type="match status" value="1"/>
</dbReference>
<organism evidence="1 2">
    <name type="scientific">Elysia marginata</name>
    <dbReference type="NCBI Taxonomy" id="1093978"/>
    <lineage>
        <taxon>Eukaryota</taxon>
        <taxon>Metazoa</taxon>
        <taxon>Spiralia</taxon>
        <taxon>Lophotrochozoa</taxon>
        <taxon>Mollusca</taxon>
        <taxon>Gastropoda</taxon>
        <taxon>Heterobranchia</taxon>
        <taxon>Euthyneura</taxon>
        <taxon>Panpulmonata</taxon>
        <taxon>Sacoglossa</taxon>
        <taxon>Placobranchoidea</taxon>
        <taxon>Plakobranchidae</taxon>
        <taxon>Elysia</taxon>
    </lineage>
</organism>
<accession>A0AAV4ITF9</accession>
<name>A0AAV4ITF9_9GAST</name>